<feature type="chain" id="PRO_5002721552" evidence="1">
    <location>
        <begin position="29"/>
        <end position="123"/>
    </location>
</feature>
<dbReference type="GeneID" id="24303513"/>
<keyword evidence="3" id="KW-1185">Reference proteome</keyword>
<dbReference type="Proteomes" id="UP000001136">
    <property type="component" value="Chromosome"/>
</dbReference>
<dbReference type="HOGENOM" id="CLU_163821_0_0_7"/>
<dbReference type="eggNOG" id="ENOG5030U4H">
    <property type="taxonomic scope" value="Bacteria"/>
</dbReference>
<dbReference type="RefSeq" id="WP_012147974.1">
    <property type="nucleotide sequence ID" value="NC_009850.1"/>
</dbReference>
<organism evidence="2 3">
    <name type="scientific">Aliarcobacter butzleri (strain RM4018)</name>
    <name type="common">Arcobacter butzleri</name>
    <dbReference type="NCBI Taxonomy" id="367737"/>
    <lineage>
        <taxon>Bacteria</taxon>
        <taxon>Pseudomonadati</taxon>
        <taxon>Campylobacterota</taxon>
        <taxon>Epsilonproteobacteria</taxon>
        <taxon>Campylobacterales</taxon>
        <taxon>Arcobacteraceae</taxon>
        <taxon>Aliarcobacter</taxon>
    </lineage>
</organism>
<feature type="signal peptide" evidence="1">
    <location>
        <begin position="1"/>
        <end position="28"/>
    </location>
</feature>
<dbReference type="EMBL" id="CP000361">
    <property type="protein sequence ID" value="ABV68319.1"/>
    <property type="molecule type" value="Genomic_DNA"/>
</dbReference>
<proteinExistence type="predicted"/>
<dbReference type="KEGG" id="abu:Abu_2105"/>
<accession>A8EWJ6</accession>
<reference evidence="2 3" key="1">
    <citation type="journal article" date="2007" name="PLoS ONE">
        <title>The complete genome sequence and analysis of the Epsilonproteobacterium Arcobacter butzleri.</title>
        <authorList>
            <person name="Miller W.G."/>
            <person name="Parker C.T."/>
            <person name="Rubenfield M."/>
            <person name="Mendz G.L."/>
            <person name="Woesten M.M.S.M."/>
            <person name="Ussery D.W."/>
            <person name="Stolz J.F."/>
            <person name="Binnewies T.T."/>
            <person name="Hallin P.F."/>
            <person name="Wang G."/>
            <person name="Malek J.A."/>
            <person name="Rogosin A."/>
            <person name="Stanker L.H."/>
            <person name="Mandrell R.E."/>
        </authorList>
    </citation>
    <scope>NUCLEOTIDE SEQUENCE [LARGE SCALE GENOMIC DNA]</scope>
    <source>
        <strain evidence="2 3">RM4018</strain>
    </source>
</reference>
<protein>
    <submittedName>
        <fullName evidence="2">Uncharacterized protein</fullName>
    </submittedName>
</protein>
<gene>
    <name evidence="2" type="ordered locus">Abu_2105</name>
</gene>
<sequence length="123" mass="14055">MKRLFRSKFLGIKSSSILLLFLVNNSYAKEIELPKNSGDKGNYYLVNVEKTGSTFTVLHKRVGTYETVYSKTEINCSKKQFKGLGESEIGFEEITHYKGSNWVDILDGSSKAYLVNYICKNYK</sequence>
<dbReference type="AlphaFoldDB" id="A8EWJ6"/>
<keyword evidence="1" id="KW-0732">Signal</keyword>
<name>A8EWJ6_ALIB4</name>
<evidence type="ECO:0000313" key="3">
    <source>
        <dbReference type="Proteomes" id="UP000001136"/>
    </source>
</evidence>
<evidence type="ECO:0000256" key="1">
    <source>
        <dbReference type="SAM" id="SignalP"/>
    </source>
</evidence>
<evidence type="ECO:0000313" key="2">
    <source>
        <dbReference type="EMBL" id="ABV68319.1"/>
    </source>
</evidence>